<dbReference type="Proteomes" id="UP001189429">
    <property type="component" value="Unassembled WGS sequence"/>
</dbReference>
<comment type="caution">
    <text evidence="2">The sequence shown here is derived from an EMBL/GenBank/DDBJ whole genome shotgun (WGS) entry which is preliminary data.</text>
</comment>
<organism evidence="2 3">
    <name type="scientific">Prorocentrum cordatum</name>
    <dbReference type="NCBI Taxonomy" id="2364126"/>
    <lineage>
        <taxon>Eukaryota</taxon>
        <taxon>Sar</taxon>
        <taxon>Alveolata</taxon>
        <taxon>Dinophyceae</taxon>
        <taxon>Prorocentrales</taxon>
        <taxon>Prorocentraceae</taxon>
        <taxon>Prorocentrum</taxon>
    </lineage>
</organism>
<feature type="compositionally biased region" description="Basic and acidic residues" evidence="1">
    <location>
        <begin position="218"/>
        <end position="228"/>
    </location>
</feature>
<reference evidence="2" key="1">
    <citation type="submission" date="2023-10" db="EMBL/GenBank/DDBJ databases">
        <authorList>
            <person name="Chen Y."/>
            <person name="Shah S."/>
            <person name="Dougan E. K."/>
            <person name="Thang M."/>
            <person name="Chan C."/>
        </authorList>
    </citation>
    <scope>NUCLEOTIDE SEQUENCE [LARGE SCALE GENOMIC DNA]</scope>
</reference>
<evidence type="ECO:0000313" key="3">
    <source>
        <dbReference type="Proteomes" id="UP001189429"/>
    </source>
</evidence>
<name>A0ABN9WEU0_9DINO</name>
<feature type="compositionally biased region" description="Basic residues" evidence="1">
    <location>
        <begin position="186"/>
        <end position="197"/>
    </location>
</feature>
<dbReference type="EMBL" id="CAUYUJ010018400">
    <property type="protein sequence ID" value="CAK0883322.1"/>
    <property type="molecule type" value="Genomic_DNA"/>
</dbReference>
<keyword evidence="3" id="KW-1185">Reference proteome</keyword>
<protein>
    <submittedName>
        <fullName evidence="2">Uncharacterized protein</fullName>
    </submittedName>
</protein>
<feature type="non-terminal residue" evidence="2">
    <location>
        <position position="342"/>
    </location>
</feature>
<feature type="compositionally biased region" description="Low complexity" evidence="1">
    <location>
        <begin position="120"/>
        <end position="134"/>
    </location>
</feature>
<proteinExistence type="predicted"/>
<accession>A0ABN9WEU0</accession>
<feature type="compositionally biased region" description="Pro residues" evidence="1">
    <location>
        <begin position="149"/>
        <end position="183"/>
    </location>
</feature>
<evidence type="ECO:0000256" key="1">
    <source>
        <dbReference type="SAM" id="MobiDB-lite"/>
    </source>
</evidence>
<sequence>MSDKTVRAFWIAQGHDPRDPLVLACLVQAEIASTAVVPPTPKWAASRWKKFRKGPPTPATGPMAAALPSEARSAKVATGDQPPDAQPADVATGAQPSKAQPAEPCQRPAWPRQGRSSRMASQPSAVGGAAAPAPKRLQLTSKHGHDTAPTPPSKPTPPPKPPPGHLIPAPPTSPPGLPAPLPKQRPCGRQKVAHHHTPQHDGAEWGTSSYTETGGGHAEGHTDTRGTDGDYIGGGAAQAMTTRDTDAYDGVNMWWDDELQGYMWWGDELQGRGTGRDYDHGCWRSSRDQWHCDWSEQGSAWRGTNSGSATWTWDRGNAQEGGGSTAAVEHIVTTPKRMREAE</sequence>
<feature type="region of interest" description="Disordered" evidence="1">
    <location>
        <begin position="50"/>
        <end position="233"/>
    </location>
</feature>
<evidence type="ECO:0000313" key="2">
    <source>
        <dbReference type="EMBL" id="CAK0883322.1"/>
    </source>
</evidence>
<gene>
    <name evidence="2" type="ORF">PCOR1329_LOCUS65567</name>
</gene>